<feature type="binding site" evidence="6">
    <location>
        <position position="109"/>
    </location>
    <ligand>
        <name>ATP</name>
        <dbReference type="ChEBI" id="CHEBI:30616"/>
    </ligand>
</feature>
<dbReference type="InterPro" id="IPR050538">
    <property type="entry name" value="MAP_kinase_kinase_kinase"/>
</dbReference>
<feature type="compositionally biased region" description="Polar residues" evidence="7">
    <location>
        <begin position="535"/>
        <end position="550"/>
    </location>
</feature>
<evidence type="ECO:0000256" key="1">
    <source>
        <dbReference type="ARBA" id="ARBA00006529"/>
    </source>
</evidence>
<keyword evidence="5 6" id="KW-0067">ATP-binding</keyword>
<dbReference type="FunFam" id="3.30.200.20:FF:000387">
    <property type="entry name" value="Serine/threonine-protein kinase STE11"/>
    <property type="match status" value="1"/>
</dbReference>
<dbReference type="SMART" id="SM00220">
    <property type="entry name" value="S_TKc"/>
    <property type="match status" value="1"/>
</dbReference>
<evidence type="ECO:0000256" key="3">
    <source>
        <dbReference type="ARBA" id="ARBA00022741"/>
    </source>
</evidence>
<proteinExistence type="inferred from homology"/>
<gene>
    <name evidence="9" type="ORF">Agabi119p4_821</name>
</gene>
<name>A0A8H7FBI4_AGABI</name>
<protein>
    <recommendedName>
        <fullName evidence="8">Protein kinase domain-containing protein</fullName>
    </recommendedName>
</protein>
<comment type="similarity">
    <text evidence="1">Belongs to the protein kinase superfamily. STE Ser/Thr protein kinase family. MAP kinase kinase kinase subfamily.</text>
</comment>
<dbReference type="Proteomes" id="UP000629468">
    <property type="component" value="Unassembled WGS sequence"/>
</dbReference>
<feature type="compositionally biased region" description="Polar residues" evidence="7">
    <location>
        <begin position="766"/>
        <end position="780"/>
    </location>
</feature>
<feature type="compositionally biased region" description="Polar residues" evidence="7">
    <location>
        <begin position="399"/>
        <end position="410"/>
    </location>
</feature>
<dbReference type="InterPro" id="IPR011009">
    <property type="entry name" value="Kinase-like_dom_sf"/>
</dbReference>
<dbReference type="PANTHER" id="PTHR48016:SF48">
    <property type="entry name" value="SERINE_THREONINE-PROTEIN KINASE BCK1_SLK1_SSP31"/>
    <property type="match status" value="1"/>
</dbReference>
<keyword evidence="4" id="KW-0418">Kinase</keyword>
<feature type="compositionally biased region" description="Polar residues" evidence="7">
    <location>
        <begin position="578"/>
        <end position="587"/>
    </location>
</feature>
<feature type="compositionally biased region" description="Low complexity" evidence="7">
    <location>
        <begin position="521"/>
        <end position="533"/>
    </location>
</feature>
<reference evidence="9 10" key="1">
    <citation type="journal article" name="Sci. Rep.">
        <title>Telomere-to-telomere assembled and centromere annotated genomes of the two main subspecies of the button mushroom Agaricus bisporus reveal especially polymorphic chromosome ends.</title>
        <authorList>
            <person name="Sonnenberg A.S.M."/>
            <person name="Sedaghat-Telgerd N."/>
            <person name="Lavrijssen B."/>
            <person name="Ohm R.A."/>
            <person name="Hendrickx P.M."/>
            <person name="Scholtmeijer K."/>
            <person name="Baars J.J.P."/>
            <person name="van Peer A."/>
        </authorList>
    </citation>
    <scope>NUCLEOTIDE SEQUENCE [LARGE SCALE GENOMIC DNA]</scope>
    <source>
        <strain evidence="9 10">H119_p4</strain>
    </source>
</reference>
<evidence type="ECO:0000259" key="8">
    <source>
        <dbReference type="PROSITE" id="PS50011"/>
    </source>
</evidence>
<feature type="compositionally biased region" description="Low complexity" evidence="7">
    <location>
        <begin position="454"/>
        <end position="465"/>
    </location>
</feature>
<evidence type="ECO:0000256" key="5">
    <source>
        <dbReference type="ARBA" id="ARBA00022840"/>
    </source>
</evidence>
<dbReference type="InterPro" id="IPR000719">
    <property type="entry name" value="Prot_kinase_dom"/>
</dbReference>
<dbReference type="EMBL" id="JABXXO010000001">
    <property type="protein sequence ID" value="KAF7784656.1"/>
    <property type="molecule type" value="Genomic_DNA"/>
</dbReference>
<feature type="compositionally biased region" description="Basic and acidic residues" evidence="7">
    <location>
        <begin position="713"/>
        <end position="724"/>
    </location>
</feature>
<feature type="compositionally biased region" description="Low complexity" evidence="7">
    <location>
        <begin position="732"/>
        <end position="747"/>
    </location>
</feature>
<comment type="caution">
    <text evidence="9">The sequence shown here is derived from an EMBL/GenBank/DDBJ whole genome shotgun (WGS) entry which is preliminary data.</text>
</comment>
<feature type="domain" description="Protein kinase" evidence="8">
    <location>
        <begin position="80"/>
        <end position="347"/>
    </location>
</feature>
<evidence type="ECO:0000313" key="9">
    <source>
        <dbReference type="EMBL" id="KAF7784656.1"/>
    </source>
</evidence>
<dbReference type="PROSITE" id="PS00108">
    <property type="entry name" value="PROTEIN_KINASE_ST"/>
    <property type="match status" value="1"/>
</dbReference>
<feature type="compositionally biased region" description="Low complexity" evidence="7">
    <location>
        <begin position="638"/>
        <end position="655"/>
    </location>
</feature>
<keyword evidence="2" id="KW-0808">Transferase</keyword>
<evidence type="ECO:0000313" key="10">
    <source>
        <dbReference type="Proteomes" id="UP000629468"/>
    </source>
</evidence>
<dbReference type="PROSITE" id="PS00107">
    <property type="entry name" value="PROTEIN_KINASE_ATP"/>
    <property type="match status" value="1"/>
</dbReference>
<accession>A0A8H7FBI4</accession>
<dbReference type="GO" id="GO:0005524">
    <property type="term" value="F:ATP binding"/>
    <property type="evidence" value="ECO:0007669"/>
    <property type="project" value="UniProtKB-UniRule"/>
</dbReference>
<feature type="compositionally biased region" description="Polar residues" evidence="7">
    <location>
        <begin position="29"/>
        <end position="40"/>
    </location>
</feature>
<organism evidence="9 10">
    <name type="scientific">Agaricus bisporus var. burnettii</name>
    <dbReference type="NCBI Taxonomy" id="192524"/>
    <lineage>
        <taxon>Eukaryota</taxon>
        <taxon>Fungi</taxon>
        <taxon>Dikarya</taxon>
        <taxon>Basidiomycota</taxon>
        <taxon>Agaricomycotina</taxon>
        <taxon>Agaricomycetes</taxon>
        <taxon>Agaricomycetidae</taxon>
        <taxon>Agaricales</taxon>
        <taxon>Agaricineae</taxon>
        <taxon>Agaricaceae</taxon>
        <taxon>Agaricus</taxon>
    </lineage>
</organism>
<dbReference type="PROSITE" id="PS50011">
    <property type="entry name" value="PROTEIN_KINASE_DOM"/>
    <property type="match status" value="1"/>
</dbReference>
<dbReference type="GO" id="GO:0004709">
    <property type="term" value="F:MAP kinase kinase kinase activity"/>
    <property type="evidence" value="ECO:0007669"/>
    <property type="project" value="UniProtKB-ARBA"/>
</dbReference>
<feature type="region of interest" description="Disordered" evidence="7">
    <location>
        <begin position="364"/>
        <end position="471"/>
    </location>
</feature>
<keyword evidence="3 6" id="KW-0547">Nucleotide-binding</keyword>
<feature type="region of interest" description="Disordered" evidence="7">
    <location>
        <begin position="695"/>
        <end position="747"/>
    </location>
</feature>
<feature type="region of interest" description="Disordered" evidence="7">
    <location>
        <begin position="1"/>
        <end position="54"/>
    </location>
</feature>
<evidence type="ECO:0000256" key="6">
    <source>
        <dbReference type="PROSITE-ProRule" id="PRU10141"/>
    </source>
</evidence>
<feature type="compositionally biased region" description="Basic and acidic residues" evidence="7">
    <location>
        <begin position="598"/>
        <end position="608"/>
    </location>
</feature>
<evidence type="ECO:0000256" key="7">
    <source>
        <dbReference type="SAM" id="MobiDB-lite"/>
    </source>
</evidence>
<dbReference type="InterPro" id="IPR017441">
    <property type="entry name" value="Protein_kinase_ATP_BS"/>
</dbReference>
<dbReference type="AlphaFoldDB" id="A0A8H7FBI4"/>
<dbReference type="PANTHER" id="PTHR48016">
    <property type="entry name" value="MAP KINASE KINASE KINASE SSK2-RELATED-RELATED"/>
    <property type="match status" value="1"/>
</dbReference>
<evidence type="ECO:0000256" key="2">
    <source>
        <dbReference type="ARBA" id="ARBA00022679"/>
    </source>
</evidence>
<dbReference type="Gene3D" id="1.10.510.10">
    <property type="entry name" value="Transferase(Phosphotransferase) domain 1"/>
    <property type="match status" value="1"/>
</dbReference>
<dbReference type="InterPro" id="IPR008271">
    <property type="entry name" value="Ser/Thr_kinase_AS"/>
</dbReference>
<feature type="region of interest" description="Disordered" evidence="7">
    <location>
        <begin position="516"/>
        <end position="667"/>
    </location>
</feature>
<feature type="compositionally biased region" description="Low complexity" evidence="7">
    <location>
        <begin position="555"/>
        <end position="569"/>
    </location>
</feature>
<sequence length="852" mass="94115">MGNVISDYLPGRSHPHCPTWARPPAAHNPRSSSASSTRQTLPYRPTPTSRPQTTTQLTTVIEKDNHLYNYPPPSIATFQWMRGELIGQGSYGKVFMALNASTGELMAVKQVEFPAEDHKAAQHDALRYLAFESETLRELDHPNIVQYLGCENSTTALSVFLEYVPGGTIATLLHKFGRFREEITKSFIKQILEGLDYLHANGIIHRDLKPDNILVEPTGICKISDFGISKRVEHIHTPRGHTLIKGTVHYMAPEVVGTKGKGYDGRIDIWSVGCMLMEMWTGEKPWGTADNVVSILLKLGNAQSPPPLPTQLQTGLSSDADNFRKSCFHLNPIQRPSAADLKQHPYLRLPPTWMFNEADISHPSKERKLRLGNQKKREQPNDGSTYRPTRHLAEPQDATIRQQDISNAAVSKTIRPPIARGPSPPIVIIQPIKPRSSSPPRPSSPVETQEQDKSTSGSSNTSRSRMSGKSKLKYHVANPQEQYIVPYQYVPPPLPSTSQAYSSRLGTSSEYSLDYIPDALPSSSSRTGSSPTPHIASTQNHSIPTSSSARDLTHSHFSSKLSGSSLPQSNGIEDSATWKRSSATASAQREGKLTSPSPKDERQRERGLKSPRSAYQLRPLPAPSAPLPSPSTTPPPTGLTLRASSSSASLPRSGLAHSTACHKHGNRPDAHDIVRDLSFYFPSHDLDQPVVTAASSVDELTEDSTSTLNGGGSREDNDANDRLTSRHTPLHSASGSPRGPLRPSSSHSLFKDYKYMTRLGPPNVVPTPSTHMPAENGNTKSDNKESNHRQRHAKSARISYTKSIRHIVEEREIKRRSHPRKLRRQTFWDSRMEELPAFSGSTRPPNPEENIQ</sequence>
<feature type="compositionally biased region" description="Pro residues" evidence="7">
    <location>
        <begin position="620"/>
        <end position="637"/>
    </location>
</feature>
<evidence type="ECO:0000256" key="4">
    <source>
        <dbReference type="ARBA" id="ARBA00022777"/>
    </source>
</evidence>
<dbReference type="Pfam" id="PF00069">
    <property type="entry name" value="Pkinase"/>
    <property type="match status" value="1"/>
</dbReference>
<dbReference type="SUPFAM" id="SSF56112">
    <property type="entry name" value="Protein kinase-like (PK-like)"/>
    <property type="match status" value="1"/>
</dbReference>
<feature type="region of interest" description="Disordered" evidence="7">
    <location>
        <begin position="833"/>
        <end position="852"/>
    </location>
</feature>
<feature type="region of interest" description="Disordered" evidence="7">
    <location>
        <begin position="761"/>
        <end position="802"/>
    </location>
</feature>
<feature type="compositionally biased region" description="Low complexity" evidence="7">
    <location>
        <begin position="42"/>
        <end position="54"/>
    </location>
</feature>